<organism evidence="6 7">
    <name type="scientific">Panaeolus cyanescens</name>
    <dbReference type="NCBI Taxonomy" id="181874"/>
    <lineage>
        <taxon>Eukaryota</taxon>
        <taxon>Fungi</taxon>
        <taxon>Dikarya</taxon>
        <taxon>Basidiomycota</taxon>
        <taxon>Agaricomycotina</taxon>
        <taxon>Agaricomycetes</taxon>
        <taxon>Agaricomycetidae</taxon>
        <taxon>Agaricales</taxon>
        <taxon>Agaricineae</taxon>
        <taxon>Galeropsidaceae</taxon>
        <taxon>Panaeolus</taxon>
    </lineage>
</organism>
<dbReference type="Pfam" id="PF06244">
    <property type="entry name" value="Ccdc124"/>
    <property type="match status" value="1"/>
</dbReference>
<feature type="compositionally biased region" description="Low complexity" evidence="3">
    <location>
        <begin position="79"/>
        <end position="89"/>
    </location>
</feature>
<reference evidence="6 7" key="1">
    <citation type="journal article" date="2018" name="Evol. Lett.">
        <title>Horizontal gene cluster transfer increased hallucinogenic mushroom diversity.</title>
        <authorList>
            <person name="Reynolds H.T."/>
            <person name="Vijayakumar V."/>
            <person name="Gluck-Thaler E."/>
            <person name="Korotkin H.B."/>
            <person name="Matheny P.B."/>
            <person name="Slot J.C."/>
        </authorList>
    </citation>
    <scope>NUCLEOTIDE SEQUENCE [LARGE SCALE GENOMIC DNA]</scope>
    <source>
        <strain evidence="6 7">2629</strain>
    </source>
</reference>
<comment type="caution">
    <text evidence="6">The sequence shown here is derived from an EMBL/GenBank/DDBJ whole genome shotgun (WGS) entry which is preliminary data.</text>
</comment>
<feature type="domain" description="LSO1/LSO2" evidence="5">
    <location>
        <begin position="8"/>
        <end position="77"/>
    </location>
</feature>
<dbReference type="AlphaFoldDB" id="A0A409VUZ1"/>
<name>A0A409VUZ1_9AGAR</name>
<dbReference type="InterPro" id="IPR010422">
    <property type="entry name" value="Ccdc124/Oxs1"/>
</dbReference>
<evidence type="ECO:0000313" key="7">
    <source>
        <dbReference type="Proteomes" id="UP000284842"/>
    </source>
</evidence>
<dbReference type="STRING" id="181874.A0A409VUZ1"/>
<evidence type="ECO:0000256" key="1">
    <source>
        <dbReference type="ARBA" id="ARBA00008296"/>
    </source>
</evidence>
<evidence type="ECO:0000256" key="2">
    <source>
        <dbReference type="ARBA" id="ARBA00023054"/>
    </source>
</evidence>
<gene>
    <name evidence="6" type="ORF">CVT24_003811</name>
</gene>
<dbReference type="Proteomes" id="UP000284842">
    <property type="component" value="Unassembled WGS sequence"/>
</dbReference>
<keyword evidence="7" id="KW-1185">Reference proteome</keyword>
<dbReference type="InterPro" id="IPR054414">
    <property type="entry name" value="Ccdc124/Oxs1_C"/>
</dbReference>
<dbReference type="InParanoid" id="A0A409VUZ1"/>
<protein>
    <recommendedName>
        <fullName evidence="8">DUF1014-domain-containing protein</fullName>
    </recommendedName>
</protein>
<dbReference type="PANTHER" id="PTHR21680">
    <property type="entry name" value="COILED-COIL DOMAIN-CONTAINING PROTEIN 124"/>
    <property type="match status" value="1"/>
</dbReference>
<keyword evidence="2" id="KW-0175">Coiled coil</keyword>
<dbReference type="Pfam" id="PF22048">
    <property type="entry name" value="LSO1_2-like"/>
    <property type="match status" value="1"/>
</dbReference>
<feature type="domain" description="Coiled-coil" evidence="4">
    <location>
        <begin position="126"/>
        <end position="212"/>
    </location>
</feature>
<feature type="region of interest" description="Disordered" evidence="3">
    <location>
        <begin position="1"/>
        <end position="126"/>
    </location>
</feature>
<dbReference type="GO" id="GO:0005634">
    <property type="term" value="C:nucleus"/>
    <property type="evidence" value="ECO:0007669"/>
    <property type="project" value="TreeGrafter"/>
</dbReference>
<feature type="compositionally biased region" description="Basic and acidic residues" evidence="3">
    <location>
        <begin position="8"/>
        <end position="74"/>
    </location>
</feature>
<proteinExistence type="inferred from homology"/>
<dbReference type="OrthoDB" id="76412at2759"/>
<accession>A0A409VUZ1</accession>
<dbReference type="GO" id="GO:0003713">
    <property type="term" value="F:transcription coactivator activity"/>
    <property type="evidence" value="ECO:0007669"/>
    <property type="project" value="TreeGrafter"/>
</dbReference>
<evidence type="ECO:0000259" key="4">
    <source>
        <dbReference type="Pfam" id="PF06244"/>
    </source>
</evidence>
<dbReference type="GO" id="GO:0006366">
    <property type="term" value="P:transcription by RNA polymerase II"/>
    <property type="evidence" value="ECO:0007669"/>
    <property type="project" value="TreeGrafter"/>
</dbReference>
<evidence type="ECO:0000256" key="3">
    <source>
        <dbReference type="SAM" id="MobiDB-lite"/>
    </source>
</evidence>
<dbReference type="EMBL" id="NHTK01005966">
    <property type="protein sequence ID" value="PPQ70067.1"/>
    <property type="molecule type" value="Genomic_DNA"/>
</dbReference>
<dbReference type="InterPro" id="IPR054413">
    <property type="entry name" value="LSO1/2"/>
</dbReference>
<comment type="similarity">
    <text evidence="1">Belongs to the CCDC124 family.</text>
</comment>
<evidence type="ECO:0008006" key="8">
    <source>
        <dbReference type="Google" id="ProtNLM"/>
    </source>
</evidence>
<evidence type="ECO:0000259" key="5">
    <source>
        <dbReference type="Pfam" id="PF22048"/>
    </source>
</evidence>
<evidence type="ECO:0000313" key="6">
    <source>
        <dbReference type="EMBL" id="PPQ70067.1"/>
    </source>
</evidence>
<dbReference type="PANTHER" id="PTHR21680:SF0">
    <property type="entry name" value="COILED-COIL DOMAIN-CONTAINING PROTEIN 124"/>
    <property type="match status" value="1"/>
</dbReference>
<sequence>MPPKGGNAKKESGRAKKAENEAKKQEAAAQERERKEADAWTDKDVKGGKAKAEAKADKRKADLARKEEAARLLAEEEASMPSKPKGPSGPKKKAPPPKPAGPGAIAAGGGLGSGSASVKSPTPEVESFSATGIDNALDLLEVVTAKMDKASVGQQAANIERHPERRFKAAFEAYQERELPNVKKDHPGLRLQQYKDLLYKQFQKSPENPFNQATVAFDASKEEKIEALNARKREVEERLRERS</sequence>
<dbReference type="FunCoup" id="A0A409VUZ1">
    <property type="interactions" value="179"/>
</dbReference>